<sequence length="381" mass="42827">MLIGIDANEANSIDRVGIGRYAFNVLTGLNNFRKKRKKDSVSFRIYLKNKKLPELPESGSFWQYRQIRPGFLWTQTGLPLYLGLTREKPDLLFSLSHYAPKFSPVKSVISVMDLSYIRYPKLFNKTDLYKLKSWTSFSVSQAAGIVTISHFSKSEIIDYYRVDSSKITVAYPGFDQKQFNPDINPKVIGPLRTKLNFRGKYILYVGTLQPRKNISGLIEAFSRLELKDVKLVIAGKKGWAYKEIFNRSGVLNISDKVLFTGYVTDAQLAGLYNNALCLVLPSYYEGFGLPVVEAMASGCPVIASNCSSLPEIVSDAGVLINPDDTKSMAAAINKVVVSSRLRKFLIGKGLKRSKEFSWEKCAKIVYTFITGLSHKSNRIEN</sequence>
<accession>A0A1F5Z294</accession>
<proteinExistence type="predicted"/>
<dbReference type="PANTHER" id="PTHR46401">
    <property type="entry name" value="GLYCOSYLTRANSFERASE WBBK-RELATED"/>
    <property type="match status" value="1"/>
</dbReference>
<evidence type="ECO:0000259" key="2">
    <source>
        <dbReference type="Pfam" id="PF00534"/>
    </source>
</evidence>
<dbReference type="EMBL" id="MFJF01000015">
    <property type="protein sequence ID" value="OGG06483.1"/>
    <property type="molecule type" value="Genomic_DNA"/>
</dbReference>
<comment type="caution">
    <text evidence="3">The sequence shown here is derived from an EMBL/GenBank/DDBJ whole genome shotgun (WGS) entry which is preliminary data.</text>
</comment>
<dbReference type="CDD" id="cd03809">
    <property type="entry name" value="GT4_MtfB-like"/>
    <property type="match status" value="1"/>
</dbReference>
<organism evidence="3 4">
    <name type="scientific">Candidatus Gottesmanbacteria bacterium RIFCSPHIGHO2_01_FULL_40_15</name>
    <dbReference type="NCBI Taxonomy" id="1798376"/>
    <lineage>
        <taxon>Bacteria</taxon>
        <taxon>Candidatus Gottesmaniibacteriota</taxon>
    </lineage>
</organism>
<gene>
    <name evidence="3" type="ORF">A2777_05890</name>
</gene>
<dbReference type="Gene3D" id="3.40.50.2000">
    <property type="entry name" value="Glycogen Phosphorylase B"/>
    <property type="match status" value="2"/>
</dbReference>
<dbReference type="FunFam" id="3.40.50.2000:FF:000119">
    <property type="entry name" value="Glycosyl transferase group 1"/>
    <property type="match status" value="1"/>
</dbReference>
<reference evidence="3 4" key="1">
    <citation type="journal article" date="2016" name="Nat. Commun.">
        <title>Thousands of microbial genomes shed light on interconnected biogeochemical processes in an aquifer system.</title>
        <authorList>
            <person name="Anantharaman K."/>
            <person name="Brown C.T."/>
            <person name="Hug L.A."/>
            <person name="Sharon I."/>
            <person name="Castelle C.J."/>
            <person name="Probst A.J."/>
            <person name="Thomas B.C."/>
            <person name="Singh A."/>
            <person name="Wilkins M.J."/>
            <person name="Karaoz U."/>
            <person name="Brodie E.L."/>
            <person name="Williams K.H."/>
            <person name="Hubbard S.S."/>
            <person name="Banfield J.F."/>
        </authorList>
    </citation>
    <scope>NUCLEOTIDE SEQUENCE [LARGE SCALE GENOMIC DNA]</scope>
</reference>
<dbReference type="SUPFAM" id="SSF53756">
    <property type="entry name" value="UDP-Glycosyltransferase/glycogen phosphorylase"/>
    <property type="match status" value="1"/>
</dbReference>
<name>A0A1F5Z294_9BACT</name>
<dbReference type="InterPro" id="IPR001296">
    <property type="entry name" value="Glyco_trans_1"/>
</dbReference>
<dbReference type="AlphaFoldDB" id="A0A1F5Z294"/>
<dbReference type="GO" id="GO:0016757">
    <property type="term" value="F:glycosyltransferase activity"/>
    <property type="evidence" value="ECO:0007669"/>
    <property type="project" value="InterPro"/>
</dbReference>
<dbReference type="PANTHER" id="PTHR46401:SF2">
    <property type="entry name" value="GLYCOSYLTRANSFERASE WBBK-RELATED"/>
    <property type="match status" value="1"/>
</dbReference>
<evidence type="ECO:0000313" key="3">
    <source>
        <dbReference type="EMBL" id="OGG06483.1"/>
    </source>
</evidence>
<dbReference type="Pfam" id="PF00534">
    <property type="entry name" value="Glycos_transf_1"/>
    <property type="match status" value="1"/>
</dbReference>
<dbReference type="Proteomes" id="UP000177354">
    <property type="component" value="Unassembled WGS sequence"/>
</dbReference>
<dbReference type="GO" id="GO:0009103">
    <property type="term" value="P:lipopolysaccharide biosynthetic process"/>
    <property type="evidence" value="ECO:0007669"/>
    <property type="project" value="TreeGrafter"/>
</dbReference>
<evidence type="ECO:0000313" key="4">
    <source>
        <dbReference type="Proteomes" id="UP000177354"/>
    </source>
</evidence>
<feature type="domain" description="Glycosyl transferase family 1" evidence="2">
    <location>
        <begin position="198"/>
        <end position="346"/>
    </location>
</feature>
<keyword evidence="1" id="KW-0808">Transferase</keyword>
<evidence type="ECO:0000256" key="1">
    <source>
        <dbReference type="ARBA" id="ARBA00022679"/>
    </source>
</evidence>
<protein>
    <recommendedName>
        <fullName evidence="2">Glycosyl transferase family 1 domain-containing protein</fullName>
    </recommendedName>
</protein>